<dbReference type="PANTHER" id="PTHR30329:SF21">
    <property type="entry name" value="LIPOPROTEIN YIAD-RELATED"/>
    <property type="match status" value="1"/>
</dbReference>
<keyword evidence="1" id="KW-0472">Membrane</keyword>
<dbReference type="PROSITE" id="PS51123">
    <property type="entry name" value="OMPA_2"/>
    <property type="match status" value="1"/>
</dbReference>
<comment type="caution">
    <text evidence="4">The sequence shown here is derived from an EMBL/GenBank/DDBJ whole genome shotgun (WGS) entry which is preliminary data.</text>
</comment>
<dbReference type="PANTHER" id="PTHR30329">
    <property type="entry name" value="STATOR ELEMENT OF FLAGELLAR MOTOR COMPLEX"/>
    <property type="match status" value="1"/>
</dbReference>
<dbReference type="EMBL" id="SJPZ01000002">
    <property type="protein sequence ID" value="TWU62714.1"/>
    <property type="molecule type" value="Genomic_DNA"/>
</dbReference>
<feature type="coiled-coil region" evidence="2">
    <location>
        <begin position="68"/>
        <end position="130"/>
    </location>
</feature>
<evidence type="ECO:0000256" key="2">
    <source>
        <dbReference type="SAM" id="Coils"/>
    </source>
</evidence>
<evidence type="ECO:0000313" key="5">
    <source>
        <dbReference type="Proteomes" id="UP000316476"/>
    </source>
</evidence>
<dbReference type="InterPro" id="IPR006665">
    <property type="entry name" value="OmpA-like"/>
</dbReference>
<dbReference type="Gene3D" id="3.30.1330.60">
    <property type="entry name" value="OmpA-like domain"/>
    <property type="match status" value="1"/>
</dbReference>
<dbReference type="SUPFAM" id="SSF103088">
    <property type="entry name" value="OmpA-like"/>
    <property type="match status" value="1"/>
</dbReference>
<dbReference type="CDD" id="cd07185">
    <property type="entry name" value="OmpA_C-like"/>
    <property type="match status" value="1"/>
</dbReference>
<feature type="domain" description="OmpA-like" evidence="3">
    <location>
        <begin position="170"/>
        <end position="293"/>
    </location>
</feature>
<proteinExistence type="predicted"/>
<evidence type="ECO:0000256" key="1">
    <source>
        <dbReference type="PROSITE-ProRule" id="PRU00473"/>
    </source>
</evidence>
<organism evidence="4 5">
    <name type="scientific">Crateriforma conspicua</name>
    <dbReference type="NCBI Taxonomy" id="2527996"/>
    <lineage>
        <taxon>Bacteria</taxon>
        <taxon>Pseudomonadati</taxon>
        <taxon>Planctomycetota</taxon>
        <taxon>Planctomycetia</taxon>
        <taxon>Planctomycetales</taxon>
        <taxon>Planctomycetaceae</taxon>
        <taxon>Crateriforma</taxon>
    </lineage>
</organism>
<gene>
    <name evidence="4" type="primary">arfA</name>
    <name evidence="4" type="ORF">V7x_44500</name>
</gene>
<evidence type="ECO:0000259" key="3">
    <source>
        <dbReference type="PROSITE" id="PS51123"/>
    </source>
</evidence>
<protein>
    <submittedName>
        <fullName evidence="4">Peptidoglycan-binding protein ArfA</fullName>
    </submittedName>
</protein>
<dbReference type="AlphaFoldDB" id="A0A5C6FN50"/>
<evidence type="ECO:0000313" key="4">
    <source>
        <dbReference type="EMBL" id="TWU62714.1"/>
    </source>
</evidence>
<keyword evidence="2" id="KW-0175">Coiled coil</keyword>
<name>A0A5C6FN50_9PLAN</name>
<dbReference type="InterPro" id="IPR050330">
    <property type="entry name" value="Bact_OuterMem_StrucFunc"/>
</dbReference>
<dbReference type="Pfam" id="PF00691">
    <property type="entry name" value="OmpA"/>
    <property type="match status" value="1"/>
</dbReference>
<dbReference type="InterPro" id="IPR036737">
    <property type="entry name" value="OmpA-like_sf"/>
</dbReference>
<reference evidence="4 5" key="1">
    <citation type="submission" date="2019-02" db="EMBL/GenBank/DDBJ databases">
        <title>Deep-cultivation of Planctomycetes and their phenomic and genomic characterization uncovers novel biology.</title>
        <authorList>
            <person name="Wiegand S."/>
            <person name="Jogler M."/>
            <person name="Boedeker C."/>
            <person name="Pinto D."/>
            <person name="Vollmers J."/>
            <person name="Rivas-Marin E."/>
            <person name="Kohn T."/>
            <person name="Peeters S.H."/>
            <person name="Heuer A."/>
            <person name="Rast P."/>
            <person name="Oberbeckmann S."/>
            <person name="Bunk B."/>
            <person name="Jeske O."/>
            <person name="Meyerdierks A."/>
            <person name="Storesund J.E."/>
            <person name="Kallscheuer N."/>
            <person name="Luecker S."/>
            <person name="Lage O.M."/>
            <person name="Pohl T."/>
            <person name="Merkel B.J."/>
            <person name="Hornburger P."/>
            <person name="Mueller R.-W."/>
            <person name="Bruemmer F."/>
            <person name="Labrenz M."/>
            <person name="Spormann A.M."/>
            <person name="Op Den Camp H."/>
            <person name="Overmann J."/>
            <person name="Amann R."/>
            <person name="Jetten M.S.M."/>
            <person name="Mascher T."/>
            <person name="Medema M.H."/>
            <person name="Devos D.P."/>
            <person name="Kaster A.-K."/>
            <person name="Ovreas L."/>
            <person name="Rohde M."/>
            <person name="Galperin M.Y."/>
            <person name="Jogler C."/>
        </authorList>
    </citation>
    <scope>NUCLEOTIDE SEQUENCE [LARGE SCALE GENOMIC DNA]</scope>
    <source>
        <strain evidence="4 5">V7</strain>
    </source>
</reference>
<dbReference type="Proteomes" id="UP000316476">
    <property type="component" value="Unassembled WGS sequence"/>
</dbReference>
<sequence length="294" mass="31854">MPTPIAMNARRRPQDSPGRVRAALLLSVWLIAAVVSGCTQNPYLATPGGAAWQGQPVAVANNPTQAQIAELSRRVQLLDDNNRQLTTQLAQSEQQAQVYKDELRLVRTQLAEVTNQFESARMAANQAENQVRSFQASTQMRGGATIRPNTNLSAQASRLNLPNLAVQPDGDVVRIILPADQLFRAGTSQMIPQAAGILDPVAAQLRTVFPRQRIAVEGYTDNSPVYGGDVATSHQLSAAQSGAVLDFMVRRAGMPIHQLFTVAQGANNPRQSNDTPAGRAANRRIELVVYPETF</sequence>
<dbReference type="GO" id="GO:0016020">
    <property type="term" value="C:membrane"/>
    <property type="evidence" value="ECO:0007669"/>
    <property type="project" value="UniProtKB-UniRule"/>
</dbReference>
<accession>A0A5C6FN50</accession>